<proteinExistence type="predicted"/>
<dbReference type="OrthoDB" id="4433347at2759"/>
<reference evidence="1" key="1">
    <citation type="submission" date="2016-12" db="EMBL/GenBank/DDBJ databases">
        <title>The genomes of Aspergillus section Nigri reveals drivers in fungal speciation.</title>
        <authorList>
            <consortium name="DOE Joint Genome Institute"/>
            <person name="Vesth T.C."/>
            <person name="Nybo J."/>
            <person name="Theobald S."/>
            <person name="Brandl J."/>
            <person name="Frisvad J.C."/>
            <person name="Nielsen K.F."/>
            <person name="Lyhne E.K."/>
            <person name="Kogle M.E."/>
            <person name="Kuo A."/>
            <person name="Riley R."/>
            <person name="Clum A."/>
            <person name="Nolan M."/>
            <person name="Lipzen A."/>
            <person name="Salamov A."/>
            <person name="Henrissat B."/>
            <person name="Wiebenga A."/>
            <person name="De Vries R.P."/>
            <person name="Grigoriev I.V."/>
            <person name="Mortensen U.H."/>
            <person name="Andersen M.R."/>
            <person name="Baker S.E."/>
        </authorList>
    </citation>
    <scope>NUCLEOTIDE SEQUENCE [LARGE SCALE GENOMIC DNA]</scope>
    <source>
        <strain evidence="1">CBS 113365</strain>
    </source>
</reference>
<dbReference type="RefSeq" id="XP_025562050.1">
    <property type="nucleotide sequence ID" value="XM_025709543.1"/>
</dbReference>
<dbReference type="AlphaFoldDB" id="A0A319B632"/>
<protein>
    <submittedName>
        <fullName evidence="1">Uncharacterized protein</fullName>
    </submittedName>
</protein>
<evidence type="ECO:0000313" key="1">
    <source>
        <dbReference type="EMBL" id="PYH68256.1"/>
    </source>
</evidence>
<accession>A0A319B632</accession>
<keyword evidence="2" id="KW-1185">Reference proteome</keyword>
<organism evidence="1 2">
    <name type="scientific">Aspergillus vadensis (strain CBS 113365 / IMI 142717 / IBT 24658)</name>
    <dbReference type="NCBI Taxonomy" id="1448311"/>
    <lineage>
        <taxon>Eukaryota</taxon>
        <taxon>Fungi</taxon>
        <taxon>Dikarya</taxon>
        <taxon>Ascomycota</taxon>
        <taxon>Pezizomycotina</taxon>
        <taxon>Eurotiomycetes</taxon>
        <taxon>Eurotiomycetidae</taxon>
        <taxon>Eurotiales</taxon>
        <taxon>Aspergillaceae</taxon>
        <taxon>Aspergillus</taxon>
        <taxon>Aspergillus subgen. Circumdati</taxon>
    </lineage>
</organism>
<dbReference type="Proteomes" id="UP000248405">
    <property type="component" value="Unassembled WGS sequence"/>
</dbReference>
<dbReference type="GeneID" id="37214135"/>
<name>A0A319B632_ASPVC</name>
<dbReference type="EMBL" id="KZ821627">
    <property type="protein sequence ID" value="PYH68256.1"/>
    <property type="molecule type" value="Genomic_DNA"/>
</dbReference>
<evidence type="ECO:0000313" key="2">
    <source>
        <dbReference type="Proteomes" id="UP000248405"/>
    </source>
</evidence>
<gene>
    <name evidence="1" type="ORF">BO88DRAFT_436134</name>
</gene>
<sequence>MDSDAEACNAARCLPRRYRPAPTGGQMASVLLRLDSDRPKAPQAIAFPPPPQALRGGLHRIQGSHPDSVTFAAHARQYELCKTGWNVFLDWLLHHPIKQAAVDRFRKDEPRWQHEGRVDRETMTTNSTLVVTSHLQTNVVLERPASVTDRGYTSAGTHDWR</sequence>